<dbReference type="SUPFAM" id="SSF53474">
    <property type="entry name" value="alpha/beta-Hydrolases"/>
    <property type="match status" value="1"/>
</dbReference>
<protein>
    <recommendedName>
        <fullName evidence="3">Alpha/beta hydrolase fold-3 domain-containing protein</fullName>
    </recommendedName>
</protein>
<dbReference type="InterPro" id="IPR050300">
    <property type="entry name" value="GDXG_lipolytic_enzyme"/>
</dbReference>
<proteinExistence type="inferred from homology"/>
<evidence type="ECO:0000256" key="2">
    <source>
        <dbReference type="ARBA" id="ARBA00022801"/>
    </source>
</evidence>
<comment type="similarity">
    <text evidence="1">Belongs to the 'GDXG' lipolytic enzyme family.</text>
</comment>
<dbReference type="PANTHER" id="PTHR48081">
    <property type="entry name" value="AB HYDROLASE SUPERFAMILY PROTEIN C4A8.06C"/>
    <property type="match status" value="1"/>
</dbReference>
<evidence type="ECO:0000313" key="5">
    <source>
        <dbReference type="Proteomes" id="UP000219327"/>
    </source>
</evidence>
<dbReference type="PANTHER" id="PTHR48081:SF8">
    <property type="entry name" value="ALPHA_BETA HYDROLASE FOLD-3 DOMAIN-CONTAINING PROTEIN-RELATED"/>
    <property type="match status" value="1"/>
</dbReference>
<dbReference type="PROSITE" id="PS00122">
    <property type="entry name" value="CARBOXYLESTERASE_B_1"/>
    <property type="match status" value="1"/>
</dbReference>
<dbReference type="AlphaFoldDB" id="A0A2A5WZ28"/>
<feature type="domain" description="Alpha/beta hydrolase fold-3" evidence="3">
    <location>
        <begin position="80"/>
        <end position="294"/>
    </location>
</feature>
<evidence type="ECO:0000259" key="3">
    <source>
        <dbReference type="Pfam" id="PF07859"/>
    </source>
</evidence>
<sequence>MPLHPQTQALVDSMATANEGRPDTHELPPDQARAGYQALGNMLGPVPEVTSVADRTIPGPAGDIPVRVYSPQPDNTLPVVVYFHGGGWVIGDLETHDRECRLLANQVPCVVVAVDYRLAPEHPFPASHDDSWAATQYVAANAADFGGDDARIAVAGDSAGGNLSAYVALTARDAGLDLKLQALIYPATDARGHVPGTSNTMRQSLIDNQDAPFLTLASMHYFFTHLAGEQNHDEVAGDWRLSPLLADSHAGVAPAYIATCEYDPIRDEGNDYAKALSEAGVAVQHKQWPGEPHLLFQLSPILDDGKALIAETVAALQQAFA</sequence>
<dbReference type="Gene3D" id="3.40.50.1820">
    <property type="entry name" value="alpha/beta hydrolase"/>
    <property type="match status" value="1"/>
</dbReference>
<comment type="caution">
    <text evidence="4">The sequence shown here is derived from an EMBL/GenBank/DDBJ whole genome shotgun (WGS) entry which is preliminary data.</text>
</comment>
<dbReference type="InterPro" id="IPR013094">
    <property type="entry name" value="AB_hydrolase_3"/>
</dbReference>
<dbReference type="EMBL" id="NTKD01000004">
    <property type="protein sequence ID" value="PDH41477.1"/>
    <property type="molecule type" value="Genomic_DNA"/>
</dbReference>
<name>A0A2A5WZ28_9GAMM</name>
<dbReference type="InterPro" id="IPR002168">
    <property type="entry name" value="Lipase_GDXG_HIS_AS"/>
</dbReference>
<accession>A0A2A5WZ28</accession>
<keyword evidence="2" id="KW-0378">Hydrolase</keyword>
<dbReference type="InterPro" id="IPR019826">
    <property type="entry name" value="Carboxylesterase_B_AS"/>
</dbReference>
<evidence type="ECO:0000313" key="4">
    <source>
        <dbReference type="EMBL" id="PDH41477.1"/>
    </source>
</evidence>
<dbReference type="PROSITE" id="PS01173">
    <property type="entry name" value="LIPASE_GDXG_HIS"/>
    <property type="match status" value="1"/>
</dbReference>
<dbReference type="InterPro" id="IPR029058">
    <property type="entry name" value="AB_hydrolase_fold"/>
</dbReference>
<reference evidence="4 5" key="1">
    <citation type="submission" date="2017-08" db="EMBL/GenBank/DDBJ databases">
        <title>Fine stratification of microbial communities through a metagenomic profile of the photic zone.</title>
        <authorList>
            <person name="Haro-Moreno J.M."/>
            <person name="Lopez-Perez M."/>
            <person name="De La Torre J."/>
            <person name="Picazo A."/>
            <person name="Camacho A."/>
            <person name="Rodriguez-Valera F."/>
        </authorList>
    </citation>
    <scope>NUCLEOTIDE SEQUENCE [LARGE SCALE GENOMIC DNA]</scope>
    <source>
        <strain evidence="4">MED-G24</strain>
    </source>
</reference>
<dbReference type="FunFam" id="3.40.50.1820:FF:000089">
    <property type="entry name" value="Alpha/beta hydrolase"/>
    <property type="match status" value="1"/>
</dbReference>
<evidence type="ECO:0000256" key="1">
    <source>
        <dbReference type="ARBA" id="ARBA00010515"/>
    </source>
</evidence>
<organism evidence="4 5">
    <name type="scientific">OM182 bacterium MED-G24</name>
    <dbReference type="NCBI Taxonomy" id="1986255"/>
    <lineage>
        <taxon>Bacteria</taxon>
        <taxon>Pseudomonadati</taxon>
        <taxon>Pseudomonadota</taxon>
        <taxon>Gammaproteobacteria</taxon>
        <taxon>OMG group</taxon>
        <taxon>OM182 clade</taxon>
    </lineage>
</organism>
<dbReference type="Proteomes" id="UP000219327">
    <property type="component" value="Unassembled WGS sequence"/>
</dbReference>
<gene>
    <name evidence="4" type="ORF">CNE99_01685</name>
</gene>
<dbReference type="Pfam" id="PF07859">
    <property type="entry name" value="Abhydrolase_3"/>
    <property type="match status" value="1"/>
</dbReference>
<dbReference type="GO" id="GO:0016787">
    <property type="term" value="F:hydrolase activity"/>
    <property type="evidence" value="ECO:0007669"/>
    <property type="project" value="UniProtKB-KW"/>
</dbReference>